<name>A0ABW6LEM1_9ACTN</name>
<evidence type="ECO:0000313" key="2">
    <source>
        <dbReference type="Proteomes" id="UP001601288"/>
    </source>
</evidence>
<keyword evidence="2" id="KW-1185">Reference proteome</keyword>
<sequence length="236" mass="25910">MSSTASVRTFVEFTNPADASHPAYRVFVAGPFALSNQRGQLMSRALLRAVLIDVNRNDGVMARGDAGTVRYEYPGLSDVFTAYPERSPDLPTCALCGQWKTEHENASNATHCGKFTFFGAPGAESLLCTKCRQPHGHHGQRFTVACDDFQAVNLWGHRLAPYTTARFLVIRHDGWVLANVELPIGHEAAARVVEQAKADTAHEAERGRDFLYVPVGFWPSISWKGEAAHDGTAVRP</sequence>
<comment type="caution">
    <text evidence="1">The sequence shown here is derived from an EMBL/GenBank/DDBJ whole genome shotgun (WGS) entry which is preliminary data.</text>
</comment>
<evidence type="ECO:0000313" key="1">
    <source>
        <dbReference type="EMBL" id="MFE9226179.1"/>
    </source>
</evidence>
<accession>A0ABW6LEM1</accession>
<organism evidence="1 2">
    <name type="scientific">Streptomyces massasporeus</name>
    <dbReference type="NCBI Taxonomy" id="67324"/>
    <lineage>
        <taxon>Bacteria</taxon>
        <taxon>Bacillati</taxon>
        <taxon>Actinomycetota</taxon>
        <taxon>Actinomycetes</taxon>
        <taxon>Kitasatosporales</taxon>
        <taxon>Streptomycetaceae</taxon>
        <taxon>Streptomyces</taxon>
    </lineage>
</organism>
<reference evidence="1 2" key="1">
    <citation type="submission" date="2024-10" db="EMBL/GenBank/DDBJ databases">
        <title>The Natural Products Discovery Center: Release of the First 8490 Sequenced Strains for Exploring Actinobacteria Biosynthetic Diversity.</title>
        <authorList>
            <person name="Kalkreuter E."/>
            <person name="Kautsar S.A."/>
            <person name="Yang D."/>
            <person name="Bader C.D."/>
            <person name="Teijaro C.N."/>
            <person name="Fluegel L."/>
            <person name="Davis C.M."/>
            <person name="Simpson J.R."/>
            <person name="Lauterbach L."/>
            <person name="Steele A.D."/>
            <person name="Gui C."/>
            <person name="Meng S."/>
            <person name="Li G."/>
            <person name="Viehrig K."/>
            <person name="Ye F."/>
            <person name="Su P."/>
            <person name="Kiefer A.F."/>
            <person name="Nichols A."/>
            <person name="Cepeda A.J."/>
            <person name="Yan W."/>
            <person name="Fan B."/>
            <person name="Jiang Y."/>
            <person name="Adhikari A."/>
            <person name="Zheng C.-J."/>
            <person name="Schuster L."/>
            <person name="Cowan T.M."/>
            <person name="Smanski M.J."/>
            <person name="Chevrette M.G."/>
            <person name="De Carvalho L.P.S."/>
            <person name="Shen B."/>
        </authorList>
    </citation>
    <scope>NUCLEOTIDE SEQUENCE [LARGE SCALE GENOMIC DNA]</scope>
    <source>
        <strain evidence="1 2">NPDC007066</strain>
    </source>
</reference>
<dbReference type="RefSeq" id="WP_358278699.1">
    <property type="nucleotide sequence ID" value="NZ_JBEYGJ010000003.1"/>
</dbReference>
<dbReference type="Proteomes" id="UP001601288">
    <property type="component" value="Unassembled WGS sequence"/>
</dbReference>
<dbReference type="EMBL" id="JBIAFP010000008">
    <property type="protein sequence ID" value="MFE9226179.1"/>
    <property type="molecule type" value="Genomic_DNA"/>
</dbReference>
<proteinExistence type="predicted"/>
<gene>
    <name evidence="1" type="ORF">ACFYM3_16370</name>
</gene>
<protein>
    <submittedName>
        <fullName evidence="1">Uncharacterized protein</fullName>
    </submittedName>
</protein>